<dbReference type="PANTHER" id="PTHR45789:SF2">
    <property type="entry name" value="FI18025P1"/>
    <property type="match status" value="1"/>
</dbReference>
<feature type="domain" description="HMG box" evidence="8">
    <location>
        <begin position="444"/>
        <end position="512"/>
    </location>
</feature>
<dbReference type="EMBL" id="CALNXJ010000004">
    <property type="protein sequence ID" value="CAH3037572.1"/>
    <property type="molecule type" value="Genomic_DNA"/>
</dbReference>
<feature type="region of interest" description="Disordered" evidence="7">
    <location>
        <begin position="485"/>
        <end position="504"/>
    </location>
</feature>
<name>A0AAU9VXW1_9CNID</name>
<accession>A0AAU9VXW1</accession>
<protein>
    <submittedName>
        <fullName evidence="10">Uncharacterized protein</fullName>
    </submittedName>
</protein>
<feature type="region of interest" description="Disordered" evidence="7">
    <location>
        <begin position="409"/>
        <end position="438"/>
    </location>
</feature>
<dbReference type="AlphaFoldDB" id="A0AAU9VXW1"/>
<dbReference type="GO" id="GO:0005634">
    <property type="term" value="C:nucleus"/>
    <property type="evidence" value="ECO:0007669"/>
    <property type="project" value="UniProtKB-UniRule"/>
</dbReference>
<reference evidence="10 11" key="1">
    <citation type="submission" date="2022-05" db="EMBL/GenBank/DDBJ databases">
        <authorList>
            <consortium name="Genoscope - CEA"/>
            <person name="William W."/>
        </authorList>
    </citation>
    <scope>NUCLEOTIDE SEQUENCE [LARGE SCALE GENOMIC DNA]</scope>
</reference>
<dbReference type="GO" id="GO:0000978">
    <property type="term" value="F:RNA polymerase II cis-regulatory region sequence-specific DNA binding"/>
    <property type="evidence" value="ECO:0007669"/>
    <property type="project" value="TreeGrafter"/>
</dbReference>
<evidence type="ECO:0000256" key="6">
    <source>
        <dbReference type="PROSITE-ProRule" id="PRU00267"/>
    </source>
</evidence>
<evidence type="ECO:0000256" key="2">
    <source>
        <dbReference type="ARBA" id="ARBA00022771"/>
    </source>
</evidence>
<proteinExistence type="predicted"/>
<keyword evidence="11" id="KW-1185">Reference proteome</keyword>
<evidence type="ECO:0000256" key="4">
    <source>
        <dbReference type="ARBA" id="ARBA00023125"/>
    </source>
</evidence>
<feature type="DNA-binding region" description="HMG box" evidence="6">
    <location>
        <begin position="444"/>
        <end position="512"/>
    </location>
</feature>
<keyword evidence="2" id="KW-0863">Zinc-finger</keyword>
<evidence type="ECO:0000259" key="8">
    <source>
        <dbReference type="PROSITE" id="PS50118"/>
    </source>
</evidence>
<keyword evidence="1" id="KW-0479">Metal-binding</keyword>
<dbReference type="SUPFAM" id="SSF47459">
    <property type="entry name" value="HLH, helix-loop-helix DNA-binding domain"/>
    <property type="match status" value="1"/>
</dbReference>
<evidence type="ECO:0000256" key="7">
    <source>
        <dbReference type="SAM" id="MobiDB-lite"/>
    </source>
</evidence>
<keyword evidence="4 6" id="KW-0238">DNA-binding</keyword>
<dbReference type="Pfam" id="PF07496">
    <property type="entry name" value="zf-CW"/>
    <property type="match status" value="1"/>
</dbReference>
<evidence type="ECO:0000313" key="10">
    <source>
        <dbReference type="EMBL" id="CAH3037572.1"/>
    </source>
</evidence>
<feature type="compositionally biased region" description="Basic and acidic residues" evidence="7">
    <location>
        <begin position="488"/>
        <end position="504"/>
    </location>
</feature>
<dbReference type="Pfam" id="PF00505">
    <property type="entry name" value="HMG_box"/>
    <property type="match status" value="1"/>
</dbReference>
<dbReference type="InterPro" id="IPR036638">
    <property type="entry name" value="HLH_DNA-bd_sf"/>
</dbReference>
<feature type="region of interest" description="Disordered" evidence="7">
    <location>
        <begin position="249"/>
        <end position="275"/>
    </location>
</feature>
<comment type="caution">
    <text evidence="10">The sequence shown here is derived from an EMBL/GenBank/DDBJ whole genome shotgun (WGS) entry which is preliminary data.</text>
</comment>
<feature type="region of interest" description="Disordered" evidence="7">
    <location>
        <begin position="1"/>
        <end position="21"/>
    </location>
</feature>
<sequence length="684" mass="76582">MAAQSDSESRPVATETPRNVELNFRSTPIPFEFPEAILSTPLSSAIPHNTARMESNCRVFSPIPFQSRVPTPYPLFDSVSTVKDWQGPSPENRMFSPSWGFESTVSFSQQFQLPIATGNAHSVHHYTFPQNWHHPVTPQSFNSYNLHSSDVWYGDSPLMDGLGALDVSGDVIEQDSKVTSSTEVSPWKPHLPLPPVSEFLNISHGTSKTLRESISPMTEETSPLNAPPTILPDKCKQVTVASTNIKGNSVQTQTPWKLKKTKSASDAKGQSQRKGKLRKIVDKLAYVKQKMVQKERESAIRDELQNLSAILPCKDLRNGHPSRREILETAISHIMQLQENIREAYLQRGLKTEDLQAMLQNSGMSSLNQNCFHSTAGKQSDAAMFSEASNSLCSTPELVIEESMAASSASPFSDLSSQGSEIEEEAVARPSENESTTETPVNYIKRPMNAFLWFSKQYRGEFKTQYPGRDNREISTILAKHWRSMTPEQKEPFKERAREDMRRTRESYPDFKYCKTRKETTLAQASTNRSEKPDGWGQGYRLEKETQRKKENTIINTTANGKGKTPVTKKVDASCKQSNLKPKGHQTKVKSETTAPGTTEKASTSAEDEVKMITKGVTQKEDGDQVSNCLKDQIKSSCQDGASGAETKFEWCSTSCDNWVQCENCKKWHMLPDDSNPSSLPDKW</sequence>
<dbReference type="GO" id="GO:0000981">
    <property type="term" value="F:DNA-binding transcription factor activity, RNA polymerase II-specific"/>
    <property type="evidence" value="ECO:0007669"/>
    <property type="project" value="TreeGrafter"/>
</dbReference>
<dbReference type="SMART" id="SM00398">
    <property type="entry name" value="HMG"/>
    <property type="match status" value="1"/>
</dbReference>
<dbReference type="GO" id="GO:0046983">
    <property type="term" value="F:protein dimerization activity"/>
    <property type="evidence" value="ECO:0007669"/>
    <property type="project" value="InterPro"/>
</dbReference>
<feature type="region of interest" description="Disordered" evidence="7">
    <location>
        <begin position="557"/>
        <end position="607"/>
    </location>
</feature>
<keyword evidence="3" id="KW-0862">Zinc</keyword>
<dbReference type="Gene3D" id="1.10.30.10">
    <property type="entry name" value="High mobility group box domain"/>
    <property type="match status" value="1"/>
</dbReference>
<feature type="domain" description="CW-type" evidence="9">
    <location>
        <begin position="653"/>
        <end position="684"/>
    </location>
</feature>
<evidence type="ECO:0000256" key="5">
    <source>
        <dbReference type="ARBA" id="ARBA00023242"/>
    </source>
</evidence>
<dbReference type="Gene3D" id="3.30.40.100">
    <property type="match status" value="1"/>
</dbReference>
<dbReference type="SUPFAM" id="SSF47095">
    <property type="entry name" value="HMG-box"/>
    <property type="match status" value="1"/>
</dbReference>
<organism evidence="10 11">
    <name type="scientific">Pocillopora meandrina</name>
    <dbReference type="NCBI Taxonomy" id="46732"/>
    <lineage>
        <taxon>Eukaryota</taxon>
        <taxon>Metazoa</taxon>
        <taxon>Cnidaria</taxon>
        <taxon>Anthozoa</taxon>
        <taxon>Hexacorallia</taxon>
        <taxon>Scleractinia</taxon>
        <taxon>Astrocoeniina</taxon>
        <taxon>Pocilloporidae</taxon>
        <taxon>Pocillopora</taxon>
    </lineage>
</organism>
<evidence type="ECO:0000313" key="11">
    <source>
        <dbReference type="Proteomes" id="UP001159428"/>
    </source>
</evidence>
<dbReference type="InterPro" id="IPR011124">
    <property type="entry name" value="Znf_CW"/>
</dbReference>
<feature type="compositionally biased region" description="Polar residues" evidence="7">
    <location>
        <begin position="592"/>
        <end position="605"/>
    </location>
</feature>
<evidence type="ECO:0000259" key="9">
    <source>
        <dbReference type="PROSITE" id="PS51050"/>
    </source>
</evidence>
<dbReference type="GO" id="GO:0008270">
    <property type="term" value="F:zinc ion binding"/>
    <property type="evidence" value="ECO:0007669"/>
    <property type="project" value="UniProtKB-KW"/>
</dbReference>
<dbReference type="PANTHER" id="PTHR45789">
    <property type="entry name" value="FI18025P1"/>
    <property type="match status" value="1"/>
</dbReference>
<gene>
    <name evidence="10" type="ORF">PMEA_00022181</name>
</gene>
<dbReference type="Proteomes" id="UP001159428">
    <property type="component" value="Unassembled WGS sequence"/>
</dbReference>
<dbReference type="PROSITE" id="PS50118">
    <property type="entry name" value="HMG_BOX_2"/>
    <property type="match status" value="1"/>
</dbReference>
<evidence type="ECO:0000256" key="1">
    <source>
        <dbReference type="ARBA" id="ARBA00022723"/>
    </source>
</evidence>
<dbReference type="InterPro" id="IPR051356">
    <property type="entry name" value="SOX/SOX-like_TF"/>
</dbReference>
<dbReference type="InterPro" id="IPR036910">
    <property type="entry name" value="HMG_box_dom_sf"/>
</dbReference>
<evidence type="ECO:0000256" key="3">
    <source>
        <dbReference type="ARBA" id="ARBA00022833"/>
    </source>
</evidence>
<keyword evidence="5 6" id="KW-0539">Nucleus</keyword>
<dbReference type="InterPro" id="IPR009071">
    <property type="entry name" value="HMG_box_dom"/>
</dbReference>
<dbReference type="PROSITE" id="PS51050">
    <property type="entry name" value="ZF_CW"/>
    <property type="match status" value="1"/>
</dbReference>